<dbReference type="PANTHER" id="PTHR43461:SF1">
    <property type="entry name" value="TRANSMEMBRANE PROTEIN 256"/>
    <property type="match status" value="1"/>
</dbReference>
<dbReference type="PANTHER" id="PTHR43461">
    <property type="entry name" value="TRANSMEMBRANE PROTEIN 256"/>
    <property type="match status" value="1"/>
</dbReference>
<dbReference type="Pfam" id="PF04241">
    <property type="entry name" value="DUF423"/>
    <property type="match status" value="1"/>
</dbReference>
<evidence type="ECO:0000256" key="4">
    <source>
        <dbReference type="ARBA" id="ARBA00022989"/>
    </source>
</evidence>
<name>A0A1U7PM09_9BACI</name>
<dbReference type="RefSeq" id="WP_076756833.1">
    <property type="nucleotide sequence ID" value="NZ_FTPL01000001.1"/>
</dbReference>
<comment type="similarity">
    <text evidence="2">Belongs to the UPF0382 family.</text>
</comment>
<evidence type="ECO:0000256" key="3">
    <source>
        <dbReference type="ARBA" id="ARBA00022692"/>
    </source>
</evidence>
<keyword evidence="5 6" id="KW-0472">Membrane</keyword>
<dbReference type="STRING" id="550447.SAMN05428946_0564"/>
<organism evidence="7 8">
    <name type="scientific">Edaphobacillus lindanitolerans</name>
    <dbReference type="NCBI Taxonomy" id="550447"/>
    <lineage>
        <taxon>Bacteria</taxon>
        <taxon>Bacillati</taxon>
        <taxon>Bacillota</taxon>
        <taxon>Bacilli</taxon>
        <taxon>Bacillales</taxon>
        <taxon>Bacillaceae</taxon>
        <taxon>Edaphobacillus</taxon>
    </lineage>
</organism>
<comment type="subcellular location">
    <subcellularLocation>
        <location evidence="1">Membrane</location>
        <topology evidence="1">Multi-pass membrane protein</topology>
    </subcellularLocation>
</comment>
<reference evidence="8" key="1">
    <citation type="submission" date="2017-01" db="EMBL/GenBank/DDBJ databases">
        <authorList>
            <person name="Varghese N."/>
            <person name="Submissions S."/>
        </authorList>
    </citation>
    <scope>NUCLEOTIDE SEQUENCE [LARGE SCALE GENOMIC DNA]</scope>
    <source>
        <strain evidence="8">MNA4</strain>
    </source>
</reference>
<evidence type="ECO:0000313" key="7">
    <source>
        <dbReference type="EMBL" id="SIT70066.1"/>
    </source>
</evidence>
<sequence length="126" mass="13283">MKFFLIAGAINALISVAAGAFGAHGLEGKLNDHYMSVWEKAAMYQMYHAIGLIIIGVLKHPSLLGNATQLSWAGWLMFAGIILFSGSLYVLALTQIGVLGAITPLGGVAFIIGWLMVAIAAAKYMG</sequence>
<evidence type="ECO:0000313" key="8">
    <source>
        <dbReference type="Proteomes" id="UP000187550"/>
    </source>
</evidence>
<dbReference type="GO" id="GO:0005886">
    <property type="term" value="C:plasma membrane"/>
    <property type="evidence" value="ECO:0007669"/>
    <property type="project" value="TreeGrafter"/>
</dbReference>
<proteinExistence type="inferred from homology"/>
<dbReference type="AlphaFoldDB" id="A0A1U7PM09"/>
<feature type="transmembrane region" description="Helical" evidence="6">
    <location>
        <begin position="70"/>
        <end position="92"/>
    </location>
</feature>
<accession>A0A1U7PM09</accession>
<evidence type="ECO:0000256" key="1">
    <source>
        <dbReference type="ARBA" id="ARBA00004141"/>
    </source>
</evidence>
<dbReference type="InterPro" id="IPR006696">
    <property type="entry name" value="DUF423"/>
</dbReference>
<dbReference type="OrthoDB" id="9802121at2"/>
<evidence type="ECO:0000256" key="6">
    <source>
        <dbReference type="SAM" id="Phobius"/>
    </source>
</evidence>
<feature type="transmembrane region" description="Helical" evidence="6">
    <location>
        <begin position="41"/>
        <end position="58"/>
    </location>
</feature>
<keyword evidence="3 6" id="KW-0812">Transmembrane</keyword>
<keyword evidence="4 6" id="KW-1133">Transmembrane helix</keyword>
<keyword evidence="8" id="KW-1185">Reference proteome</keyword>
<evidence type="ECO:0000256" key="5">
    <source>
        <dbReference type="ARBA" id="ARBA00023136"/>
    </source>
</evidence>
<dbReference type="Proteomes" id="UP000187550">
    <property type="component" value="Unassembled WGS sequence"/>
</dbReference>
<feature type="transmembrane region" description="Helical" evidence="6">
    <location>
        <begin position="98"/>
        <end position="122"/>
    </location>
</feature>
<dbReference type="EMBL" id="FTPL01000001">
    <property type="protein sequence ID" value="SIT70066.1"/>
    <property type="molecule type" value="Genomic_DNA"/>
</dbReference>
<evidence type="ECO:0000256" key="2">
    <source>
        <dbReference type="ARBA" id="ARBA00009694"/>
    </source>
</evidence>
<protein>
    <submittedName>
        <fullName evidence="7">Uncharacterized membrane protein YgdD, TMEM256/DUF423 family</fullName>
    </submittedName>
</protein>
<gene>
    <name evidence="7" type="ORF">SAMN05428946_0564</name>
</gene>